<dbReference type="Proteomes" id="UP000321947">
    <property type="component" value="Unassembled WGS sequence"/>
</dbReference>
<evidence type="ECO:0000313" key="2">
    <source>
        <dbReference type="Proteomes" id="UP000321947"/>
    </source>
</evidence>
<dbReference type="EMBL" id="SSTD01000141">
    <property type="protein sequence ID" value="TYK31267.1"/>
    <property type="molecule type" value="Genomic_DNA"/>
</dbReference>
<organism evidence="1 2">
    <name type="scientific">Cucumis melo var. makuwa</name>
    <name type="common">Oriental melon</name>
    <dbReference type="NCBI Taxonomy" id="1194695"/>
    <lineage>
        <taxon>Eukaryota</taxon>
        <taxon>Viridiplantae</taxon>
        <taxon>Streptophyta</taxon>
        <taxon>Embryophyta</taxon>
        <taxon>Tracheophyta</taxon>
        <taxon>Spermatophyta</taxon>
        <taxon>Magnoliopsida</taxon>
        <taxon>eudicotyledons</taxon>
        <taxon>Gunneridae</taxon>
        <taxon>Pentapetalae</taxon>
        <taxon>rosids</taxon>
        <taxon>fabids</taxon>
        <taxon>Cucurbitales</taxon>
        <taxon>Cucurbitaceae</taxon>
        <taxon>Benincaseae</taxon>
        <taxon>Cucumis</taxon>
    </lineage>
</organism>
<gene>
    <name evidence="1" type="ORF">E5676_scaffold455G005570</name>
</gene>
<reference evidence="1 2" key="1">
    <citation type="submission" date="2019-08" db="EMBL/GenBank/DDBJ databases">
        <title>Draft genome sequences of two oriental melons (Cucumis melo L. var makuwa).</title>
        <authorList>
            <person name="Kwon S.-Y."/>
        </authorList>
    </citation>
    <scope>NUCLEOTIDE SEQUENCE [LARGE SCALE GENOMIC DNA]</scope>
    <source>
        <strain evidence="2">cv. Chang Bougi</strain>
        <tissue evidence="1">Leaf</tissue>
    </source>
</reference>
<dbReference type="AlphaFoldDB" id="A0A5D3E586"/>
<protein>
    <submittedName>
        <fullName evidence="1">Uncharacterized protein</fullName>
    </submittedName>
</protein>
<accession>A0A5D3E586</accession>
<name>A0A5D3E586_CUCMM</name>
<comment type="caution">
    <text evidence="1">The sequence shown here is derived from an EMBL/GenBank/DDBJ whole genome shotgun (WGS) entry which is preliminary data.</text>
</comment>
<evidence type="ECO:0000313" key="1">
    <source>
        <dbReference type="EMBL" id="TYK31267.1"/>
    </source>
</evidence>
<proteinExistence type="predicted"/>
<sequence length="128" mass="14781">MEQGFNSSKRWGLNLGGIKIHNTTLLAKWGWRFSKEESALWRQIIRSIHGKEPFDWFTKGKSGKSLRNPWVSIARVWRSIDSLVSFNLGNSRRIGFWSDPWIVNAPNKEQHSRLFRIALFSTGSVAAH</sequence>